<evidence type="ECO:0008006" key="4">
    <source>
        <dbReference type="Google" id="ProtNLM"/>
    </source>
</evidence>
<keyword evidence="1" id="KW-0812">Transmembrane</keyword>
<organism evidence="2 3">
    <name type="scientific">Streptantibioticus parmotrematis</name>
    <dbReference type="NCBI Taxonomy" id="2873249"/>
    <lineage>
        <taxon>Bacteria</taxon>
        <taxon>Bacillati</taxon>
        <taxon>Actinomycetota</taxon>
        <taxon>Actinomycetes</taxon>
        <taxon>Kitasatosporales</taxon>
        <taxon>Streptomycetaceae</taxon>
        <taxon>Streptantibioticus</taxon>
    </lineage>
</organism>
<comment type="caution">
    <text evidence="2">The sequence shown here is derived from an EMBL/GenBank/DDBJ whole genome shotgun (WGS) entry which is preliminary data.</text>
</comment>
<dbReference type="RefSeq" id="WP_222980543.1">
    <property type="nucleotide sequence ID" value="NZ_JAINVZ010000018.1"/>
</dbReference>
<dbReference type="EMBL" id="JAINVZ010000018">
    <property type="protein sequence ID" value="MBY8887749.1"/>
    <property type="molecule type" value="Genomic_DNA"/>
</dbReference>
<dbReference type="Proteomes" id="UP001198565">
    <property type="component" value="Unassembled WGS sequence"/>
</dbReference>
<gene>
    <name evidence="2" type="ORF">K7472_23330</name>
</gene>
<keyword evidence="1" id="KW-0472">Membrane</keyword>
<reference evidence="2 3" key="1">
    <citation type="submission" date="2021-08" db="EMBL/GenBank/DDBJ databases">
        <title>Streptomyces sp. PTM05 isolated from lichen.</title>
        <authorList>
            <person name="Somphong A."/>
            <person name="Phongsopitanun W."/>
            <person name="Tanasupawat S."/>
        </authorList>
    </citation>
    <scope>NUCLEOTIDE SEQUENCE [LARGE SCALE GENOMIC DNA]</scope>
    <source>
        <strain evidence="2 3">Ptm05</strain>
    </source>
</reference>
<keyword evidence="3" id="KW-1185">Reference proteome</keyword>
<sequence>MGRGAYALARVAVMVRTAARWLWWTGVLAAVGGVFVPGFTGRRIGLLAGAAAFLIAAVVTFAVRAGRYTALADASTKAAKAVVLQDRGVTARLWIRRWRWWLLLALLVAVGSSVALPAAGGLLMAGAGAGLWAKSVRIGRWERAHEALLWVRPEWTRRGPAGKAVKSYLRTGPVAGDARPGGARRRLAPA</sequence>
<feature type="transmembrane region" description="Helical" evidence="1">
    <location>
        <begin position="44"/>
        <end position="63"/>
    </location>
</feature>
<protein>
    <recommendedName>
        <fullName evidence="4">Integral membrane protein</fullName>
    </recommendedName>
</protein>
<proteinExistence type="predicted"/>
<feature type="transmembrane region" description="Helical" evidence="1">
    <location>
        <begin position="21"/>
        <end position="38"/>
    </location>
</feature>
<evidence type="ECO:0000313" key="3">
    <source>
        <dbReference type="Proteomes" id="UP001198565"/>
    </source>
</evidence>
<evidence type="ECO:0000256" key="1">
    <source>
        <dbReference type="SAM" id="Phobius"/>
    </source>
</evidence>
<keyword evidence="1" id="KW-1133">Transmembrane helix</keyword>
<feature type="transmembrane region" description="Helical" evidence="1">
    <location>
        <begin position="100"/>
        <end position="133"/>
    </location>
</feature>
<evidence type="ECO:0000313" key="2">
    <source>
        <dbReference type="EMBL" id="MBY8887749.1"/>
    </source>
</evidence>
<name>A0ABS7QYN9_9ACTN</name>
<accession>A0ABS7QYN9</accession>